<dbReference type="Proteomes" id="UP000176005">
    <property type="component" value="Unassembled WGS sequence"/>
</dbReference>
<organism evidence="2 3">
    <name type="scientific">Streptomyces nanshensis</name>
    <dbReference type="NCBI Taxonomy" id="518642"/>
    <lineage>
        <taxon>Bacteria</taxon>
        <taxon>Bacillati</taxon>
        <taxon>Actinomycetota</taxon>
        <taxon>Actinomycetes</taxon>
        <taxon>Kitasatosporales</taxon>
        <taxon>Streptomycetaceae</taxon>
        <taxon>Streptomyces</taxon>
    </lineage>
</organism>
<comment type="caution">
    <text evidence="2">The sequence shown here is derived from an EMBL/GenBank/DDBJ whole genome shotgun (WGS) entry which is preliminary data.</text>
</comment>
<dbReference type="RefSeq" id="WP_070016952.1">
    <property type="nucleotide sequence ID" value="NZ_LJGW01000221.1"/>
</dbReference>
<proteinExistence type="predicted"/>
<protein>
    <submittedName>
        <fullName evidence="2">Uncharacterized protein</fullName>
    </submittedName>
</protein>
<accession>A0A1E7L5Q5</accession>
<dbReference type="EMBL" id="LJGW01000221">
    <property type="protein sequence ID" value="OEV11488.1"/>
    <property type="molecule type" value="Genomic_DNA"/>
</dbReference>
<reference evidence="2 3" key="1">
    <citation type="journal article" date="2016" name="Front. Microbiol.">
        <title>Comparative Genomics Analysis of Streptomyces Species Reveals Their Adaptation to the Marine Environment and Their Diversity at the Genomic Level.</title>
        <authorList>
            <person name="Tian X."/>
            <person name="Zhang Z."/>
            <person name="Yang T."/>
            <person name="Chen M."/>
            <person name="Li J."/>
            <person name="Chen F."/>
            <person name="Yang J."/>
            <person name="Li W."/>
            <person name="Zhang B."/>
            <person name="Zhang Z."/>
            <person name="Wu J."/>
            <person name="Zhang C."/>
            <person name="Long L."/>
            <person name="Xiao J."/>
        </authorList>
    </citation>
    <scope>NUCLEOTIDE SEQUENCE [LARGE SCALE GENOMIC DNA]</scope>
    <source>
        <strain evidence="2 3">SCSIO 10429</strain>
    </source>
</reference>
<keyword evidence="1" id="KW-0732">Signal</keyword>
<dbReference type="AlphaFoldDB" id="A0A1E7L5Q5"/>
<sequence>MKIKKALAVLGASAAMALGFGGVMAPSAQAHSPVGGDAGYTQTDLRTGTMRAGAAFALPGGSSVSPPAAAASLRCWDPYLAGRTFAVSCSGTAWRVFVDCTNNTRYVTPVLSGAKRVAAYCPLGTSAVRGGAFGR</sequence>
<evidence type="ECO:0000313" key="2">
    <source>
        <dbReference type="EMBL" id="OEV11488.1"/>
    </source>
</evidence>
<keyword evidence="3" id="KW-1185">Reference proteome</keyword>
<feature type="signal peptide" evidence="1">
    <location>
        <begin position="1"/>
        <end position="30"/>
    </location>
</feature>
<name>A0A1E7L5Q5_9ACTN</name>
<feature type="chain" id="PRO_5009197105" evidence="1">
    <location>
        <begin position="31"/>
        <end position="135"/>
    </location>
</feature>
<dbReference type="PATRIC" id="fig|518642.10.peg.2759"/>
<evidence type="ECO:0000313" key="3">
    <source>
        <dbReference type="Proteomes" id="UP000176005"/>
    </source>
</evidence>
<evidence type="ECO:0000256" key="1">
    <source>
        <dbReference type="SAM" id="SignalP"/>
    </source>
</evidence>
<gene>
    <name evidence="2" type="ORF">AN218_12655</name>
</gene>